<name>A0A3D9L1P0_MARFU</name>
<sequence length="503" mass="55222">MQKHEEFSNRWGIILASLGMAIGAGNLWRFPRLAGQYGGSFIILWILFLFIWSIPLLLAEFSIGKKFKSGVIGSFGKLVGSKLTWMGFFITVCTLGIAFYYSVVTAWSLEYLGISIGNLINGLSGGVSLGERLSNNPEYLQEQWALLSNQNLLTIALYALVVGLGVFVVSRGVKGGLEKANKVLIPSLFVLLLIVAVAALLMPDGVKGLEYMFTIDPKNLSNPTIWIEALSQSAWSTGAGWGLMITISSYSRSKEDITLNTFIGAFGNNTASILAGMAILPAVFALASSEQAAIASLQSGSQALTFTIIPELFATLPGGGFLAVVFFLALTLAAFSSFLPMLELLKTNLVRTNLTQRGIIVVMVLVFILFGFPSAYSLDYFSNQDWVWGLGLIVSGVFIAIATAVYGPNRFKTELMDIDSDFKVSGWYFSAAIYLNIVMGVGIIYWWMSQGYSQNPWFDENGAWNWWDVYSNATITTQWGTVLLLGILLNSLLYRQFVQKEKR</sequence>
<evidence type="ECO:0000313" key="7">
    <source>
        <dbReference type="EMBL" id="RED97955.1"/>
    </source>
</evidence>
<dbReference type="AlphaFoldDB" id="A0A3D9L1P0"/>
<evidence type="ECO:0000256" key="6">
    <source>
        <dbReference type="SAM" id="Phobius"/>
    </source>
</evidence>
<dbReference type="PANTHER" id="PTHR42948">
    <property type="entry name" value="TRANSPORTER"/>
    <property type="match status" value="1"/>
</dbReference>
<feature type="transmembrane region" description="Helical" evidence="6">
    <location>
        <begin position="262"/>
        <end position="287"/>
    </location>
</feature>
<dbReference type="RefSeq" id="WP_115868480.1">
    <property type="nucleotide sequence ID" value="NZ_QREG01000011.1"/>
</dbReference>
<keyword evidence="3 6" id="KW-0812">Transmembrane</keyword>
<proteinExistence type="predicted"/>
<evidence type="ECO:0000256" key="5">
    <source>
        <dbReference type="ARBA" id="ARBA00023136"/>
    </source>
</evidence>
<dbReference type="PANTHER" id="PTHR42948:SF1">
    <property type="entry name" value="TRANSPORTER"/>
    <property type="match status" value="1"/>
</dbReference>
<keyword evidence="4 6" id="KW-1133">Transmembrane helix</keyword>
<keyword evidence="2" id="KW-0813">Transport</keyword>
<dbReference type="PRINTS" id="PR00176">
    <property type="entry name" value="NANEUSMPORT"/>
</dbReference>
<reference evidence="7 8" key="1">
    <citation type="submission" date="2018-07" db="EMBL/GenBank/DDBJ databases">
        <title>Genomic Encyclopedia of Type Strains, Phase IV (KMG-IV): sequencing the most valuable type-strain genomes for metagenomic binning, comparative biology and taxonomic classification.</title>
        <authorList>
            <person name="Goeker M."/>
        </authorList>
    </citation>
    <scope>NUCLEOTIDE SEQUENCE [LARGE SCALE GENOMIC DNA]</scope>
    <source>
        <strain evidence="7 8">DSM 4134</strain>
    </source>
</reference>
<accession>A0A3D9L1P0</accession>
<evidence type="ECO:0000256" key="2">
    <source>
        <dbReference type="ARBA" id="ARBA00022448"/>
    </source>
</evidence>
<dbReference type="OrthoDB" id="9762833at2"/>
<dbReference type="Pfam" id="PF00209">
    <property type="entry name" value="SNF"/>
    <property type="match status" value="2"/>
</dbReference>
<comment type="caution">
    <text evidence="7">The sequence shown here is derived from an EMBL/GenBank/DDBJ whole genome shotgun (WGS) entry which is preliminary data.</text>
</comment>
<feature type="transmembrane region" description="Helical" evidence="6">
    <location>
        <begin position="152"/>
        <end position="171"/>
    </location>
</feature>
<evidence type="ECO:0000256" key="1">
    <source>
        <dbReference type="ARBA" id="ARBA00004141"/>
    </source>
</evidence>
<organism evidence="7 8">
    <name type="scientific">Marinoscillum furvescens DSM 4134</name>
    <dbReference type="NCBI Taxonomy" id="1122208"/>
    <lineage>
        <taxon>Bacteria</taxon>
        <taxon>Pseudomonadati</taxon>
        <taxon>Bacteroidota</taxon>
        <taxon>Cytophagia</taxon>
        <taxon>Cytophagales</taxon>
        <taxon>Reichenbachiellaceae</taxon>
        <taxon>Marinoscillum</taxon>
    </lineage>
</organism>
<evidence type="ECO:0000256" key="4">
    <source>
        <dbReference type="ARBA" id="ARBA00022989"/>
    </source>
</evidence>
<feature type="transmembrane region" description="Helical" evidence="6">
    <location>
        <begin position="42"/>
        <end position="63"/>
    </location>
</feature>
<dbReference type="SUPFAM" id="SSF161070">
    <property type="entry name" value="SNF-like"/>
    <property type="match status" value="1"/>
</dbReference>
<feature type="transmembrane region" description="Helical" evidence="6">
    <location>
        <begin position="320"/>
        <end position="342"/>
    </location>
</feature>
<dbReference type="Proteomes" id="UP000256779">
    <property type="component" value="Unassembled WGS sequence"/>
</dbReference>
<feature type="transmembrane region" description="Helical" evidence="6">
    <location>
        <begin position="386"/>
        <end position="406"/>
    </location>
</feature>
<keyword evidence="8" id="KW-1185">Reference proteome</keyword>
<evidence type="ECO:0000256" key="3">
    <source>
        <dbReference type="ARBA" id="ARBA00022692"/>
    </source>
</evidence>
<dbReference type="GO" id="GO:0016020">
    <property type="term" value="C:membrane"/>
    <property type="evidence" value="ECO:0007669"/>
    <property type="project" value="UniProtKB-SubCell"/>
</dbReference>
<dbReference type="NCBIfam" id="NF037979">
    <property type="entry name" value="Na_transp"/>
    <property type="match status" value="1"/>
</dbReference>
<evidence type="ECO:0000313" key="8">
    <source>
        <dbReference type="Proteomes" id="UP000256779"/>
    </source>
</evidence>
<feature type="transmembrane region" description="Helical" evidence="6">
    <location>
        <begin position="427"/>
        <end position="449"/>
    </location>
</feature>
<protein>
    <submittedName>
        <fullName evidence="7">NSS family neurotransmitter:Na+ symporter</fullName>
    </submittedName>
</protein>
<feature type="transmembrane region" description="Helical" evidence="6">
    <location>
        <begin position="469"/>
        <end position="493"/>
    </location>
</feature>
<dbReference type="InterPro" id="IPR000175">
    <property type="entry name" value="Na/ntran_symport"/>
</dbReference>
<feature type="transmembrane region" description="Helical" evidence="6">
    <location>
        <begin position="183"/>
        <end position="202"/>
    </location>
</feature>
<dbReference type="InterPro" id="IPR037272">
    <property type="entry name" value="SNS_sf"/>
</dbReference>
<feature type="transmembrane region" description="Helical" evidence="6">
    <location>
        <begin position="83"/>
        <end position="103"/>
    </location>
</feature>
<gene>
    <name evidence="7" type="ORF">C7460_11196</name>
</gene>
<feature type="transmembrane region" description="Helical" evidence="6">
    <location>
        <begin position="354"/>
        <end position="374"/>
    </location>
</feature>
<keyword evidence="5 6" id="KW-0472">Membrane</keyword>
<dbReference type="EMBL" id="QREG01000011">
    <property type="protein sequence ID" value="RED97955.1"/>
    <property type="molecule type" value="Genomic_DNA"/>
</dbReference>
<dbReference type="PROSITE" id="PS50267">
    <property type="entry name" value="NA_NEUROTRAN_SYMP_3"/>
    <property type="match status" value="1"/>
</dbReference>
<feature type="transmembrane region" description="Helical" evidence="6">
    <location>
        <begin position="233"/>
        <end position="250"/>
    </location>
</feature>
<comment type="subcellular location">
    <subcellularLocation>
        <location evidence="1">Membrane</location>
        <topology evidence="1">Multi-pass membrane protein</topology>
    </subcellularLocation>
</comment>
<feature type="transmembrane region" description="Helical" evidence="6">
    <location>
        <begin position="12"/>
        <end position="30"/>
    </location>
</feature>